<dbReference type="PANTHER" id="PTHR43289:SF6">
    <property type="entry name" value="SERINE_THREONINE-PROTEIN KINASE NEKL-3"/>
    <property type="match status" value="1"/>
</dbReference>
<gene>
    <name evidence="7" type="ORF">UABAM_02580</name>
</gene>
<dbReference type="Proteomes" id="UP000326354">
    <property type="component" value="Chromosome"/>
</dbReference>
<dbReference type="GO" id="GO:0005524">
    <property type="term" value="F:ATP binding"/>
    <property type="evidence" value="ECO:0007669"/>
    <property type="project" value="UniProtKB-UniRule"/>
</dbReference>
<name>A0A5S9IM25_UABAM</name>
<reference evidence="7 8" key="1">
    <citation type="submission" date="2019-08" db="EMBL/GenBank/DDBJ databases">
        <title>Complete genome sequence of Candidatus Uab amorphum.</title>
        <authorList>
            <person name="Shiratori T."/>
            <person name="Suzuki S."/>
            <person name="Kakizawa Y."/>
            <person name="Ishida K."/>
        </authorList>
    </citation>
    <scope>NUCLEOTIDE SEQUENCE [LARGE SCALE GENOMIC DNA]</scope>
    <source>
        <strain evidence="7 8">SRT547</strain>
    </source>
</reference>
<dbReference type="OrthoDB" id="6111975at2"/>
<evidence type="ECO:0000313" key="7">
    <source>
        <dbReference type="EMBL" id="BBM84224.1"/>
    </source>
</evidence>
<protein>
    <submittedName>
        <fullName evidence="7">Protein kinase</fullName>
    </submittedName>
</protein>
<evidence type="ECO:0000256" key="5">
    <source>
        <dbReference type="PROSITE-ProRule" id="PRU10141"/>
    </source>
</evidence>
<dbReference type="RefSeq" id="WP_151968394.1">
    <property type="nucleotide sequence ID" value="NZ_AP019860.1"/>
</dbReference>
<dbReference type="CDD" id="cd14014">
    <property type="entry name" value="STKc_PknB_like"/>
    <property type="match status" value="1"/>
</dbReference>
<dbReference type="GO" id="GO:0004674">
    <property type="term" value="F:protein serine/threonine kinase activity"/>
    <property type="evidence" value="ECO:0007669"/>
    <property type="project" value="TreeGrafter"/>
</dbReference>
<dbReference type="KEGG" id="uam:UABAM_02580"/>
<evidence type="ECO:0000256" key="1">
    <source>
        <dbReference type="ARBA" id="ARBA00022679"/>
    </source>
</evidence>
<dbReference type="InterPro" id="IPR008271">
    <property type="entry name" value="Ser/Thr_kinase_AS"/>
</dbReference>
<evidence type="ECO:0000256" key="2">
    <source>
        <dbReference type="ARBA" id="ARBA00022741"/>
    </source>
</evidence>
<dbReference type="EMBL" id="AP019860">
    <property type="protein sequence ID" value="BBM84224.1"/>
    <property type="molecule type" value="Genomic_DNA"/>
</dbReference>
<dbReference type="InterPro" id="IPR017441">
    <property type="entry name" value="Protein_kinase_ATP_BS"/>
</dbReference>
<dbReference type="PROSITE" id="PS00108">
    <property type="entry name" value="PROTEIN_KINASE_ST"/>
    <property type="match status" value="1"/>
</dbReference>
<dbReference type="InterPro" id="IPR011009">
    <property type="entry name" value="Kinase-like_dom_sf"/>
</dbReference>
<dbReference type="SMART" id="SM00220">
    <property type="entry name" value="S_TKc"/>
    <property type="match status" value="1"/>
</dbReference>
<feature type="binding site" evidence="5">
    <location>
        <position position="110"/>
    </location>
    <ligand>
        <name>ATP</name>
        <dbReference type="ChEBI" id="CHEBI:30616"/>
    </ligand>
</feature>
<dbReference type="Gene3D" id="1.10.510.10">
    <property type="entry name" value="Transferase(Phosphotransferase) domain 1"/>
    <property type="match status" value="1"/>
</dbReference>
<evidence type="ECO:0000313" key="8">
    <source>
        <dbReference type="Proteomes" id="UP000326354"/>
    </source>
</evidence>
<evidence type="ECO:0000259" key="6">
    <source>
        <dbReference type="PROSITE" id="PS50011"/>
    </source>
</evidence>
<proteinExistence type="predicted"/>
<keyword evidence="1" id="KW-0808">Transferase</keyword>
<dbReference type="PANTHER" id="PTHR43289">
    <property type="entry name" value="MITOGEN-ACTIVATED PROTEIN KINASE KINASE KINASE 20-RELATED"/>
    <property type="match status" value="1"/>
</dbReference>
<dbReference type="PROSITE" id="PS50011">
    <property type="entry name" value="PROTEIN_KINASE_DOM"/>
    <property type="match status" value="1"/>
</dbReference>
<keyword evidence="2 5" id="KW-0547">Nucleotide-binding</keyword>
<sequence>MSSVPQDISKIGTLAVHRRWINQDEITTILQIQQRRRDRGDESSDTLFGKICEEQELLSTEQVSILLTEQRLLNNQKLAHYTLEEELGRGGMGVVYRVFDEKNKRHAAMKLIFVDSNENRRVDRFYREAKVVEALNHPGIVTVCDYGCEPSVHYIVMELIEGQTLSNYIREEHDRDEDALEIVLQIVAAMRHAHERGIVHRDLKPSNIMINDEGKAVVLDFGLAKDISKDSSLSASGIVAGTPAYMAPEQAVDFKRVDAQSDVYSLGAILYHVIAKKAPYEGDFVHIVNDLRTGKKPQNIAVLRPKISRSLEKIIHKALEHDKEKRYRNIEELEQALKNYMNGHKKFSLPRIPRRLRQAAIACVFFAVLTLFSIAMVKVFSGPTAESHHRKTNQIFANKLRQINAKFEWLTADSNFGNSQFANYEVDHLKSVKEMGTIGRDDRQNLQDKLEMLQLWQKTLQKAPQGKVDREIDQREYIADQINLAEGSLLLLDTIGKSKDEQIELLELVVQKWAPNRSRPKDFTRLWTLAVIVYTTLEVYWHEKAVILSKEKTNVSEKKLKVRAIQRKRKWYLQEILAIANEIRILVKPLHPRIYSGFLSRKGLEHLRYAWLLTYENAQLPSEKKQQEIEIQYLESFYTLGEVIDLQRKHNFHQIVTIQHQSIARLQYVDLTGQMYKNRLTKEKRVENWEHLVKALTLLEDAIKLREVEDASDALHQITKNYIVYIIAKQQQHFPEVKNKINVQNLQQLFKTNEKQAEKLFYDYIRQLQNFNTASFEK</sequence>
<dbReference type="SUPFAM" id="SSF56112">
    <property type="entry name" value="Protein kinase-like (PK-like)"/>
    <property type="match status" value="1"/>
</dbReference>
<evidence type="ECO:0000256" key="4">
    <source>
        <dbReference type="ARBA" id="ARBA00022840"/>
    </source>
</evidence>
<keyword evidence="8" id="KW-1185">Reference proteome</keyword>
<accession>A0A5S9IM25</accession>
<keyword evidence="4 5" id="KW-0067">ATP-binding</keyword>
<keyword evidence="3 7" id="KW-0418">Kinase</keyword>
<dbReference type="PROSITE" id="PS00107">
    <property type="entry name" value="PROTEIN_KINASE_ATP"/>
    <property type="match status" value="1"/>
</dbReference>
<dbReference type="Gene3D" id="3.30.200.20">
    <property type="entry name" value="Phosphorylase Kinase, domain 1"/>
    <property type="match status" value="1"/>
</dbReference>
<evidence type="ECO:0000256" key="3">
    <source>
        <dbReference type="ARBA" id="ARBA00022777"/>
    </source>
</evidence>
<dbReference type="Pfam" id="PF00069">
    <property type="entry name" value="Pkinase"/>
    <property type="match status" value="1"/>
</dbReference>
<feature type="domain" description="Protein kinase" evidence="6">
    <location>
        <begin position="81"/>
        <end position="347"/>
    </location>
</feature>
<organism evidence="7 8">
    <name type="scientific">Uabimicrobium amorphum</name>
    <dbReference type="NCBI Taxonomy" id="2596890"/>
    <lineage>
        <taxon>Bacteria</taxon>
        <taxon>Pseudomonadati</taxon>
        <taxon>Planctomycetota</taxon>
        <taxon>Candidatus Uabimicrobiia</taxon>
        <taxon>Candidatus Uabimicrobiales</taxon>
        <taxon>Candidatus Uabimicrobiaceae</taxon>
        <taxon>Candidatus Uabimicrobium</taxon>
    </lineage>
</organism>
<dbReference type="AlphaFoldDB" id="A0A5S9IM25"/>
<dbReference type="InterPro" id="IPR000719">
    <property type="entry name" value="Prot_kinase_dom"/>
</dbReference>